<proteinExistence type="predicted"/>
<organism evidence="2 3">
    <name type="scientific">Rhynchophorus ferrugineus</name>
    <name type="common">Red palm weevil</name>
    <name type="synonym">Curculio ferrugineus</name>
    <dbReference type="NCBI Taxonomy" id="354439"/>
    <lineage>
        <taxon>Eukaryota</taxon>
        <taxon>Metazoa</taxon>
        <taxon>Ecdysozoa</taxon>
        <taxon>Arthropoda</taxon>
        <taxon>Hexapoda</taxon>
        <taxon>Insecta</taxon>
        <taxon>Pterygota</taxon>
        <taxon>Neoptera</taxon>
        <taxon>Endopterygota</taxon>
        <taxon>Coleoptera</taxon>
        <taxon>Polyphaga</taxon>
        <taxon>Cucujiformia</taxon>
        <taxon>Curculionidae</taxon>
        <taxon>Dryophthorinae</taxon>
        <taxon>Rhynchophorus</taxon>
    </lineage>
</organism>
<dbReference type="EMBL" id="JAACXV010000267">
    <property type="protein sequence ID" value="KAF7280970.1"/>
    <property type="molecule type" value="Genomic_DNA"/>
</dbReference>
<gene>
    <name evidence="2" type="ORF">GWI33_005303</name>
</gene>
<comment type="caution">
    <text evidence="2">The sequence shown here is derived from an EMBL/GenBank/DDBJ whole genome shotgun (WGS) entry which is preliminary data.</text>
</comment>
<dbReference type="Proteomes" id="UP000625711">
    <property type="component" value="Unassembled WGS sequence"/>
</dbReference>
<evidence type="ECO:0000256" key="1">
    <source>
        <dbReference type="SAM" id="MobiDB-lite"/>
    </source>
</evidence>
<sequence length="115" mass="13172">MINKKSWKQHPGFSEFRLYRLDTFMAFLSSITRPGGKKNSPENHPSRKKRTRKNTYVPPPGKGDAVDAHCPVPRNRRRLRRPTDVRKEERTHALRSVADTSLFPPRPGSRSPAGV</sequence>
<dbReference type="AlphaFoldDB" id="A0A834IHQ3"/>
<name>A0A834IHQ3_RHYFE</name>
<reference evidence="2" key="1">
    <citation type="submission" date="2020-08" db="EMBL/GenBank/DDBJ databases">
        <title>Genome sequencing and assembly of the red palm weevil Rhynchophorus ferrugineus.</title>
        <authorList>
            <person name="Dias G.B."/>
            <person name="Bergman C.M."/>
            <person name="Manee M."/>
        </authorList>
    </citation>
    <scope>NUCLEOTIDE SEQUENCE</scope>
    <source>
        <strain evidence="2">AA-2017</strain>
        <tissue evidence="2">Whole larva</tissue>
    </source>
</reference>
<keyword evidence="3" id="KW-1185">Reference proteome</keyword>
<evidence type="ECO:0000313" key="3">
    <source>
        <dbReference type="Proteomes" id="UP000625711"/>
    </source>
</evidence>
<feature type="region of interest" description="Disordered" evidence="1">
    <location>
        <begin position="30"/>
        <end position="115"/>
    </location>
</feature>
<accession>A0A834IHQ3</accession>
<protein>
    <submittedName>
        <fullName evidence="2">Uncharacterized protein</fullName>
    </submittedName>
</protein>
<evidence type="ECO:0000313" key="2">
    <source>
        <dbReference type="EMBL" id="KAF7280970.1"/>
    </source>
</evidence>
<feature type="compositionally biased region" description="Basic and acidic residues" evidence="1">
    <location>
        <begin position="81"/>
        <end position="92"/>
    </location>
</feature>